<reference evidence="2" key="1">
    <citation type="submission" date="2021-01" db="EMBL/GenBank/DDBJ databases">
        <authorList>
            <person name="Li R."/>
            <person name="Bekaert M."/>
        </authorList>
    </citation>
    <scope>NUCLEOTIDE SEQUENCE</scope>
    <source>
        <strain evidence="2">Farmed</strain>
    </source>
</reference>
<evidence type="ECO:0000313" key="2">
    <source>
        <dbReference type="EMBL" id="CAE1227647.1"/>
    </source>
</evidence>
<evidence type="ECO:0000256" key="1">
    <source>
        <dbReference type="SAM" id="Phobius"/>
    </source>
</evidence>
<keyword evidence="1" id="KW-0472">Membrane</keyword>
<dbReference type="Proteomes" id="UP000597762">
    <property type="component" value="Unassembled WGS sequence"/>
</dbReference>
<gene>
    <name evidence="2" type="ORF">SPHA_16476</name>
</gene>
<keyword evidence="1" id="KW-1133">Transmembrane helix</keyword>
<keyword evidence="1" id="KW-0812">Transmembrane</keyword>
<organism evidence="2 3">
    <name type="scientific">Acanthosepion pharaonis</name>
    <name type="common">Pharaoh cuttlefish</name>
    <name type="synonym">Sepia pharaonis</name>
    <dbReference type="NCBI Taxonomy" id="158019"/>
    <lineage>
        <taxon>Eukaryota</taxon>
        <taxon>Metazoa</taxon>
        <taxon>Spiralia</taxon>
        <taxon>Lophotrochozoa</taxon>
        <taxon>Mollusca</taxon>
        <taxon>Cephalopoda</taxon>
        <taxon>Coleoidea</taxon>
        <taxon>Decapodiformes</taxon>
        <taxon>Sepiida</taxon>
        <taxon>Sepiina</taxon>
        <taxon>Sepiidae</taxon>
        <taxon>Acanthosepion</taxon>
    </lineage>
</organism>
<dbReference type="EMBL" id="CAHIKZ030000580">
    <property type="protein sequence ID" value="CAE1227647.1"/>
    <property type="molecule type" value="Genomic_DNA"/>
</dbReference>
<evidence type="ECO:0000313" key="3">
    <source>
        <dbReference type="Proteomes" id="UP000597762"/>
    </source>
</evidence>
<accession>A0A812BDR7</accession>
<proteinExistence type="predicted"/>
<feature type="transmembrane region" description="Helical" evidence="1">
    <location>
        <begin position="53"/>
        <end position="74"/>
    </location>
</feature>
<protein>
    <submittedName>
        <fullName evidence="2">Uncharacterized protein</fullName>
    </submittedName>
</protein>
<comment type="caution">
    <text evidence="2">The sequence shown here is derived from an EMBL/GenBank/DDBJ whole genome shotgun (WGS) entry which is preliminary data.</text>
</comment>
<feature type="transmembrane region" description="Helical" evidence="1">
    <location>
        <begin position="86"/>
        <end position="104"/>
    </location>
</feature>
<sequence length="152" mass="17814">MLSSGYFLFFLSSILSLFFLKICSTFFSLSLFTFSFQFHSFFFHFFRFLAFHFYLFYPHTLLHLFLHFFLLPYLSAKHSQTMFSSFSQFFLFFPCLHLCLSSLLPTSTQKRCFNPNLSALINSPNKNVIRITQGATNHFHFTSRLGPATLAS</sequence>
<keyword evidence="3" id="KW-1185">Reference proteome</keyword>
<name>A0A812BDR7_ACAPH</name>
<dbReference type="AlphaFoldDB" id="A0A812BDR7"/>
<feature type="transmembrane region" description="Helical" evidence="1">
    <location>
        <begin position="6"/>
        <end position="32"/>
    </location>
</feature>